<evidence type="ECO:0000256" key="8">
    <source>
        <dbReference type="ARBA" id="ARBA00045608"/>
    </source>
</evidence>
<dbReference type="PANTHER" id="PTHR13085:SF0">
    <property type="entry name" value="SIGNAL PEPTIDASE COMPLEX SUBUNIT 2"/>
    <property type="match status" value="1"/>
</dbReference>
<protein>
    <recommendedName>
        <fullName evidence="3">Signal peptidase complex subunit 2</fullName>
    </recommendedName>
</protein>
<feature type="transmembrane region" description="Helical" evidence="9">
    <location>
        <begin position="71"/>
        <end position="88"/>
    </location>
</feature>
<comment type="subcellular location">
    <subcellularLocation>
        <location evidence="1">Endoplasmic reticulum membrane</location>
        <topology evidence="1">Multi-pass membrane protein</topology>
    </subcellularLocation>
</comment>
<keyword evidence="7 9" id="KW-0472">Membrane</keyword>
<dbReference type="OrthoDB" id="29558at2759"/>
<comment type="function">
    <text evidence="8">Component of the signal peptidase complex (SPC) which catalyzes the cleavage of N-terminal signal sequences from nascent proteins as they are translocated into the lumen of the endoplasmic reticulum. Enhances the enzymatic activity of SPC and facilitates the interactions between different components of the translocation site.</text>
</comment>
<evidence type="ECO:0000256" key="1">
    <source>
        <dbReference type="ARBA" id="ARBA00004477"/>
    </source>
</evidence>
<evidence type="ECO:0000313" key="11">
    <source>
        <dbReference type="Proteomes" id="UP000769528"/>
    </source>
</evidence>
<evidence type="ECO:0000256" key="3">
    <source>
        <dbReference type="ARBA" id="ARBA00017057"/>
    </source>
</evidence>
<keyword evidence="4 9" id="KW-0812">Transmembrane</keyword>
<comment type="similarity">
    <text evidence="2">Belongs to the SPCS2 family.</text>
</comment>
<name>A0A9P8PPW3_9ASCO</name>
<proteinExistence type="inferred from homology"/>
<reference evidence="10" key="2">
    <citation type="submission" date="2021-01" db="EMBL/GenBank/DDBJ databases">
        <authorList>
            <person name="Schikora-Tamarit M.A."/>
        </authorList>
    </citation>
    <scope>NUCLEOTIDE SEQUENCE</scope>
    <source>
        <strain evidence="10">CBS6341</strain>
    </source>
</reference>
<accession>A0A9P8PPW3</accession>
<feature type="transmembrane region" description="Helical" evidence="9">
    <location>
        <begin position="43"/>
        <end position="59"/>
    </location>
</feature>
<dbReference type="Pfam" id="PF06703">
    <property type="entry name" value="SPC25"/>
    <property type="match status" value="1"/>
</dbReference>
<evidence type="ECO:0000256" key="2">
    <source>
        <dbReference type="ARBA" id="ARBA00007324"/>
    </source>
</evidence>
<reference evidence="10" key="1">
    <citation type="journal article" date="2021" name="Open Biol.">
        <title>Shared evolutionary footprints suggest mitochondrial oxidative damage underlies multiple complex I losses in fungi.</title>
        <authorList>
            <person name="Schikora-Tamarit M.A."/>
            <person name="Marcet-Houben M."/>
            <person name="Nosek J."/>
            <person name="Gabaldon T."/>
        </authorList>
    </citation>
    <scope>NUCLEOTIDE SEQUENCE</scope>
    <source>
        <strain evidence="10">CBS6341</strain>
    </source>
</reference>
<comment type="caution">
    <text evidence="10">The sequence shown here is derived from an EMBL/GenBank/DDBJ whole genome shotgun (WGS) entry which is preliminary data.</text>
</comment>
<dbReference type="GO" id="GO:0006465">
    <property type="term" value="P:signal peptide processing"/>
    <property type="evidence" value="ECO:0007669"/>
    <property type="project" value="InterPro"/>
</dbReference>
<dbReference type="Proteomes" id="UP000769528">
    <property type="component" value="Unassembled WGS sequence"/>
</dbReference>
<dbReference type="EMBL" id="JAEUBF010000781">
    <property type="protein sequence ID" value="KAH3675164.1"/>
    <property type="molecule type" value="Genomic_DNA"/>
</dbReference>
<evidence type="ECO:0000313" key="10">
    <source>
        <dbReference type="EMBL" id="KAH3675164.1"/>
    </source>
</evidence>
<evidence type="ECO:0000256" key="9">
    <source>
        <dbReference type="SAM" id="Phobius"/>
    </source>
</evidence>
<gene>
    <name evidence="10" type="ORF">WICMUC_002820</name>
</gene>
<organism evidence="10 11">
    <name type="scientific">Wickerhamomyces mucosus</name>
    <dbReference type="NCBI Taxonomy" id="1378264"/>
    <lineage>
        <taxon>Eukaryota</taxon>
        <taxon>Fungi</taxon>
        <taxon>Dikarya</taxon>
        <taxon>Ascomycota</taxon>
        <taxon>Saccharomycotina</taxon>
        <taxon>Saccharomycetes</taxon>
        <taxon>Phaffomycetales</taxon>
        <taxon>Wickerhamomycetaceae</taxon>
        <taxon>Wickerhamomyces</taxon>
    </lineage>
</organism>
<evidence type="ECO:0000256" key="5">
    <source>
        <dbReference type="ARBA" id="ARBA00022824"/>
    </source>
</evidence>
<evidence type="ECO:0000256" key="7">
    <source>
        <dbReference type="ARBA" id="ARBA00023136"/>
    </source>
</evidence>
<evidence type="ECO:0000256" key="6">
    <source>
        <dbReference type="ARBA" id="ARBA00022989"/>
    </source>
</evidence>
<keyword evidence="5" id="KW-0256">Endoplasmic reticulum</keyword>
<dbReference type="GO" id="GO:0005787">
    <property type="term" value="C:signal peptidase complex"/>
    <property type="evidence" value="ECO:0007669"/>
    <property type="project" value="InterPro"/>
</dbReference>
<dbReference type="AlphaFoldDB" id="A0A9P8PPW3"/>
<dbReference type="GO" id="GO:0045047">
    <property type="term" value="P:protein targeting to ER"/>
    <property type="evidence" value="ECO:0007669"/>
    <property type="project" value="TreeGrafter"/>
</dbReference>
<sequence>MSQFQTANINSVVDLRTATDAKIGPSLTKLGFSQSFSLIDTRLGLGYLSAIIAALTFYIEKKFSFQDGFNYTFGLVILYFIVVFFQLLHSKYFEKNIIYKGSNSNDKIVIIRGKIDKYIPQYDLKFDIKDGKNNNKRKSFDKVLQFVEIFDKFGNLHEDKLIQWLKLSLEEKEN</sequence>
<evidence type="ECO:0000256" key="4">
    <source>
        <dbReference type="ARBA" id="ARBA00022692"/>
    </source>
</evidence>
<dbReference type="InterPro" id="IPR009582">
    <property type="entry name" value="Spc2/SPCS2"/>
</dbReference>
<keyword evidence="6 9" id="KW-1133">Transmembrane helix</keyword>
<dbReference type="PANTHER" id="PTHR13085">
    <property type="entry name" value="MICROSOMAL SIGNAL PEPTIDASE 25 KDA SUBUNIT"/>
    <property type="match status" value="1"/>
</dbReference>
<keyword evidence="11" id="KW-1185">Reference proteome</keyword>